<organism evidence="1 2">
    <name type="scientific">Acinetobacter phage Acj61</name>
    <dbReference type="NCBI Taxonomy" id="760732"/>
    <lineage>
        <taxon>Viruses</taxon>
        <taxon>Duplodnaviria</taxon>
        <taxon>Heunggongvirae</taxon>
        <taxon>Uroviricota</taxon>
        <taxon>Caudoviricetes</taxon>
        <taxon>Pantevenvirales</taxon>
        <taxon>Straboviridae</taxon>
        <taxon>Twarogvirinae</taxon>
        <taxon>Lasallevirus</taxon>
        <taxon>Lasallevirus Acj61</taxon>
        <taxon>Acinetobacter virus Acj61</taxon>
    </lineage>
</organism>
<dbReference type="EMBL" id="GU911519">
    <property type="protein sequence ID" value="ADG36056.1"/>
    <property type="molecule type" value="Genomic_DNA"/>
</dbReference>
<dbReference type="Proteomes" id="UP000008730">
    <property type="component" value="Segment"/>
</dbReference>
<evidence type="ECO:0000313" key="2">
    <source>
        <dbReference type="Proteomes" id="UP000008730"/>
    </source>
</evidence>
<dbReference type="KEGG" id="vg:9925982"/>
<dbReference type="GeneID" id="9925982"/>
<name>E5E472_9CAUD</name>
<proteinExistence type="predicted"/>
<evidence type="ECO:0000313" key="1">
    <source>
        <dbReference type="EMBL" id="ADG36056.1"/>
    </source>
</evidence>
<protein>
    <submittedName>
        <fullName evidence="1">Uncharacterized protein</fullName>
    </submittedName>
</protein>
<reference evidence="1 2" key="1">
    <citation type="journal article" date="2010" name="Virol. J.">
        <title>Genomes of the T4-related bacteriophages as windows on microbial genome evolution.</title>
        <authorList>
            <person name="Petrov V.M."/>
            <person name="Ratnayaka S."/>
            <person name="Nolan J.M."/>
            <person name="Miller E.S."/>
            <person name="Karam J.D."/>
        </authorList>
    </citation>
    <scope>NUCLEOTIDE SEQUENCE [LARGE SCALE GENOMIC DNA]</scope>
</reference>
<gene>
    <name evidence="1" type="ORF">Acj61p091</name>
</gene>
<sequence length="65" mass="7278">MIAINGTLASENEANKLVNWKDKFDDAHFIARECLGMIEGEILFCTDEGTLGTLHGLRDKLEQIK</sequence>
<dbReference type="RefSeq" id="YP_004009708.1">
    <property type="nucleotide sequence ID" value="NC_014661.1"/>
</dbReference>
<accession>E5E472</accession>
<keyword evidence="2" id="KW-1185">Reference proteome</keyword>